<feature type="transmembrane region" description="Helical" evidence="10">
    <location>
        <begin position="131"/>
        <end position="149"/>
    </location>
</feature>
<dbReference type="PANTHER" id="PTHR43298">
    <property type="entry name" value="MULTIDRUG RESISTANCE PROTEIN NORM-RELATED"/>
    <property type="match status" value="1"/>
</dbReference>
<evidence type="ECO:0000256" key="3">
    <source>
        <dbReference type="ARBA" id="ARBA00022449"/>
    </source>
</evidence>
<evidence type="ECO:0000256" key="6">
    <source>
        <dbReference type="ARBA" id="ARBA00022989"/>
    </source>
</evidence>
<evidence type="ECO:0000256" key="9">
    <source>
        <dbReference type="ARBA" id="ARBA00031636"/>
    </source>
</evidence>
<feature type="transmembrane region" description="Helical" evidence="10">
    <location>
        <begin position="56"/>
        <end position="75"/>
    </location>
</feature>
<comment type="subcellular location">
    <subcellularLocation>
        <location evidence="1">Cell inner membrane</location>
        <topology evidence="1">Multi-pass membrane protein</topology>
    </subcellularLocation>
</comment>
<dbReference type="GO" id="GO:0015297">
    <property type="term" value="F:antiporter activity"/>
    <property type="evidence" value="ECO:0007669"/>
    <property type="project" value="UniProtKB-KW"/>
</dbReference>
<feature type="transmembrane region" description="Helical" evidence="10">
    <location>
        <begin position="316"/>
        <end position="338"/>
    </location>
</feature>
<keyword evidence="4" id="KW-1003">Cell membrane</keyword>
<dbReference type="PIRSF" id="PIRSF006603">
    <property type="entry name" value="DinF"/>
    <property type="match status" value="1"/>
</dbReference>
<feature type="transmembrane region" description="Helical" evidence="10">
    <location>
        <begin position="285"/>
        <end position="304"/>
    </location>
</feature>
<keyword evidence="2" id="KW-0813">Transport</keyword>
<keyword evidence="8 10" id="KW-0472">Membrane</keyword>
<feature type="transmembrane region" description="Helical" evidence="10">
    <location>
        <begin position="191"/>
        <end position="217"/>
    </location>
</feature>
<reference evidence="11" key="1">
    <citation type="journal article" date="2022" name="Front. Microbiol.">
        <title>New perspectives on an old grouping: The genomic and phenotypic variability of Oxalobacter formigenes and the implications for calcium oxalate stone prevention.</title>
        <authorList>
            <person name="Chmiel J.A."/>
            <person name="Carr C."/>
            <person name="Stuivenberg G.A."/>
            <person name="Venema R."/>
            <person name="Chanyi R.M."/>
            <person name="Al K.F."/>
            <person name="Giguere D."/>
            <person name="Say H."/>
            <person name="Akouris P.P."/>
            <person name="Dominguez Romero S.A."/>
            <person name="Kwong A."/>
            <person name="Tai V."/>
            <person name="Koval S.F."/>
            <person name="Razvi H."/>
            <person name="Bjazevic J."/>
            <person name="Burton J.P."/>
        </authorList>
    </citation>
    <scope>NUCLEOTIDE SEQUENCE</scope>
    <source>
        <strain evidence="11">OxK</strain>
    </source>
</reference>
<dbReference type="GO" id="GO:0006811">
    <property type="term" value="P:monoatomic ion transport"/>
    <property type="evidence" value="ECO:0007669"/>
    <property type="project" value="UniProtKB-KW"/>
</dbReference>
<dbReference type="InterPro" id="IPR048279">
    <property type="entry name" value="MdtK-like"/>
</dbReference>
<protein>
    <recommendedName>
        <fullName evidence="9">Multidrug-efflux transporter</fullName>
    </recommendedName>
</protein>
<dbReference type="InterPro" id="IPR050222">
    <property type="entry name" value="MATE_MdtK"/>
</dbReference>
<feature type="transmembrane region" description="Helical" evidence="10">
    <location>
        <begin position="14"/>
        <end position="34"/>
    </location>
</feature>
<keyword evidence="7" id="KW-0406">Ion transport</keyword>
<feature type="transmembrane region" description="Helical" evidence="10">
    <location>
        <begin position="95"/>
        <end position="116"/>
    </location>
</feature>
<evidence type="ECO:0000256" key="7">
    <source>
        <dbReference type="ARBA" id="ARBA00023065"/>
    </source>
</evidence>
<gene>
    <name evidence="11" type="ORF">NB646_04985</name>
</gene>
<dbReference type="EMBL" id="CP098251">
    <property type="protein sequence ID" value="WAV92074.1"/>
    <property type="molecule type" value="Genomic_DNA"/>
</dbReference>
<keyword evidence="6 10" id="KW-1133">Transmembrane helix</keyword>
<feature type="transmembrane region" description="Helical" evidence="10">
    <location>
        <begin position="161"/>
        <end position="185"/>
    </location>
</feature>
<proteinExistence type="predicted"/>
<evidence type="ECO:0000256" key="4">
    <source>
        <dbReference type="ARBA" id="ARBA00022475"/>
    </source>
</evidence>
<feature type="transmembrane region" description="Helical" evidence="10">
    <location>
        <begin position="414"/>
        <end position="436"/>
    </location>
</feature>
<dbReference type="Proteomes" id="UP001164819">
    <property type="component" value="Chromosome"/>
</dbReference>
<evidence type="ECO:0000256" key="10">
    <source>
        <dbReference type="SAM" id="Phobius"/>
    </source>
</evidence>
<dbReference type="RefSeq" id="WP_269316343.1">
    <property type="nucleotide sequence ID" value="NZ_CP098251.1"/>
</dbReference>
<dbReference type="CDD" id="cd13131">
    <property type="entry name" value="MATE_NorM_like"/>
    <property type="match status" value="1"/>
</dbReference>
<feature type="transmembrane region" description="Helical" evidence="10">
    <location>
        <begin position="388"/>
        <end position="408"/>
    </location>
</feature>
<evidence type="ECO:0000313" key="11">
    <source>
        <dbReference type="EMBL" id="WAV92074.1"/>
    </source>
</evidence>
<evidence type="ECO:0000256" key="1">
    <source>
        <dbReference type="ARBA" id="ARBA00004429"/>
    </source>
</evidence>
<keyword evidence="3" id="KW-0050">Antiport</keyword>
<evidence type="ECO:0000256" key="8">
    <source>
        <dbReference type="ARBA" id="ARBA00023136"/>
    </source>
</evidence>
<sequence>MNQPIPFTDHFRKLIALGVPIIIGQIGMIVLGFADTMMIGHYNTESLGAASFVNNLFNLVIIGSTGFSYGLTPLIGELFGANDKTGIGGKLKNALLANFTVAVIFTLAMTILFFNIEKLDQPAELIPLIKPYYLVVLASLVFILLFNAFKQFADGIMDSRTAMWILLFGNVLNIMGNYVLIYGVAGFPELGLLGAGISTLFSRIVMLCVFIALFFLLPRYRNYRTGFIQSVVNRADFLRLNAMGWPLALQMGMETASFSLTTIMVGWIGTVALAAHQVMFTISTLFFMMYYGMGAATAVRVSYFRGQARAADVRRAAFSGLYLILVMAVISTTLFWQFRFAIGSWFTDNTAVLATLSTLFPIMMIYQFGDSMQIAFANALRGIMDVKIMMLFSFIAYFVISLTSSYLLGFVMGYGIVGIWMAFPLGLTSAGILFWLRFLYKTRPAA</sequence>
<dbReference type="InterPro" id="IPR002528">
    <property type="entry name" value="MATE_fam"/>
</dbReference>
<keyword evidence="5 10" id="KW-0812">Transmembrane</keyword>
<dbReference type="AlphaFoldDB" id="A0A9E9LG52"/>
<evidence type="ECO:0000256" key="5">
    <source>
        <dbReference type="ARBA" id="ARBA00022692"/>
    </source>
</evidence>
<organism evidence="11">
    <name type="scientific">Oxalobacter aliiformigenes</name>
    <dbReference type="NCBI Taxonomy" id="2946593"/>
    <lineage>
        <taxon>Bacteria</taxon>
        <taxon>Pseudomonadati</taxon>
        <taxon>Pseudomonadota</taxon>
        <taxon>Betaproteobacteria</taxon>
        <taxon>Burkholderiales</taxon>
        <taxon>Oxalobacteraceae</taxon>
        <taxon>Oxalobacter</taxon>
    </lineage>
</organism>
<dbReference type="GO" id="GO:0042910">
    <property type="term" value="F:xenobiotic transmembrane transporter activity"/>
    <property type="evidence" value="ECO:0007669"/>
    <property type="project" value="InterPro"/>
</dbReference>
<accession>A0A9E9LG52</accession>
<feature type="transmembrane region" description="Helical" evidence="10">
    <location>
        <begin position="258"/>
        <end position="279"/>
    </location>
</feature>
<dbReference type="PANTHER" id="PTHR43298:SF2">
    <property type="entry name" value="FMN_FAD EXPORTER YEEO-RELATED"/>
    <property type="match status" value="1"/>
</dbReference>
<dbReference type="Pfam" id="PF01554">
    <property type="entry name" value="MatE"/>
    <property type="match status" value="2"/>
</dbReference>
<name>A0A9E9LG52_9BURK</name>
<feature type="transmembrane region" description="Helical" evidence="10">
    <location>
        <begin position="350"/>
        <end position="368"/>
    </location>
</feature>
<dbReference type="NCBIfam" id="TIGR00797">
    <property type="entry name" value="matE"/>
    <property type="match status" value="1"/>
</dbReference>
<evidence type="ECO:0000256" key="2">
    <source>
        <dbReference type="ARBA" id="ARBA00022448"/>
    </source>
</evidence>
<dbReference type="GO" id="GO:0005886">
    <property type="term" value="C:plasma membrane"/>
    <property type="evidence" value="ECO:0007669"/>
    <property type="project" value="UniProtKB-SubCell"/>
</dbReference>